<comment type="caution">
    <text evidence="11">The sequence shown here is derived from an EMBL/GenBank/DDBJ whole genome shotgun (WGS) entry which is preliminary data.</text>
</comment>
<feature type="domain" description="Beta-mannosidase-like galactose-binding" evidence="10">
    <location>
        <begin position="63"/>
        <end position="178"/>
    </location>
</feature>
<dbReference type="Proteomes" id="UP000186955">
    <property type="component" value="Unassembled WGS sequence"/>
</dbReference>
<organism evidence="11 12">
    <name type="scientific">Penicillium subrubescens</name>
    <dbReference type="NCBI Taxonomy" id="1316194"/>
    <lineage>
        <taxon>Eukaryota</taxon>
        <taxon>Fungi</taxon>
        <taxon>Dikarya</taxon>
        <taxon>Ascomycota</taxon>
        <taxon>Pezizomycotina</taxon>
        <taxon>Eurotiomycetes</taxon>
        <taxon>Eurotiomycetidae</taxon>
        <taxon>Eurotiales</taxon>
        <taxon>Aspergillaceae</taxon>
        <taxon>Penicillium</taxon>
    </lineage>
</organism>
<evidence type="ECO:0000256" key="4">
    <source>
        <dbReference type="ARBA" id="ARBA00023295"/>
    </source>
</evidence>
<dbReference type="SUPFAM" id="SSF51445">
    <property type="entry name" value="(Trans)glycosidases"/>
    <property type="match status" value="1"/>
</dbReference>
<dbReference type="EMBL" id="MNBE01000602">
    <property type="protein sequence ID" value="OKP05895.1"/>
    <property type="molecule type" value="Genomic_DNA"/>
</dbReference>
<dbReference type="Pfam" id="PF00703">
    <property type="entry name" value="Glyco_hydro_2"/>
    <property type="match status" value="1"/>
</dbReference>
<evidence type="ECO:0000256" key="3">
    <source>
        <dbReference type="ARBA" id="ARBA00023277"/>
    </source>
</evidence>
<dbReference type="PANTHER" id="PTHR43536">
    <property type="entry name" value="MANNOSYLGLYCOPROTEIN ENDO-BETA-MANNOSIDASE"/>
    <property type="match status" value="1"/>
</dbReference>
<dbReference type="PANTHER" id="PTHR43536:SF1">
    <property type="entry name" value="MANNOSYLGLYCOPROTEIN ENDO-BETA-MANNOSIDASE"/>
    <property type="match status" value="1"/>
</dbReference>
<protein>
    <submittedName>
        <fullName evidence="11">Exo-beta-D-glucosaminidase</fullName>
    </submittedName>
</protein>
<feature type="chain" id="PRO_5012231460" evidence="6">
    <location>
        <begin position="20"/>
        <end position="895"/>
    </location>
</feature>
<dbReference type="SUPFAM" id="SSF49785">
    <property type="entry name" value="Galactose-binding domain-like"/>
    <property type="match status" value="1"/>
</dbReference>
<dbReference type="Pfam" id="PF17786">
    <property type="entry name" value="Mannosidase_ig"/>
    <property type="match status" value="1"/>
</dbReference>
<comment type="similarity">
    <text evidence="1">Belongs to the glycosyl hydrolase 2 family.</text>
</comment>
<dbReference type="Gene3D" id="3.20.20.80">
    <property type="entry name" value="Glycosidases"/>
    <property type="match status" value="1"/>
</dbReference>
<sequence length="895" mass="100358">MNLSQALSALFVGLAGVHAASNNPPPLVSSPGDITVIPGWSLQSSIHAPNDMPRLSQPGVDVSTWHRVGPRGTVMAGLLQAGVFDDTELFYSDNLNQLASETIFRSPWLYREEFTLNPSDNQYFTLHTHGITSKAEIYVNGERIATSDEQQGSYGGHKYNLTDHVHDGTNCLLIRAYPTNYLRDFALGFVDWNPYPSDNGTGVWRNVEISQTGPASMSPFRVITDFTKPGQNQKVNVTLKTDLVNHSQNTVQVSVNGTIIPPTGSKAGPILRSVELKPGESRTVSVEVSVENASIWWPARWGAQPLYTVQANLLLHNKTMTISDKTQAQQFGIRQVSSYVNQHNDTAFVVNGQQFQVMGAGYGPDMFMRFDEGRVEKIFQYMLDMGLNTVRLEGKQEHPELYELADRMGMMVLAGWECCDKWEGWEYNNDAQGVKWGKSDYPIAQAAMLHEAEMMQAHPSMLGFLVGSDYWPNDRATEVYLDAMKAMDWKNPIIASASKRGYPKALGPSGMKMDGPYDWVPPNYWYGDQEGAAFGFGSELGAGVGTPEMGSLKKFMSDSDLDTMWKKPNSSLFHMSRYDSQFFDRSIYNEALFGRYGKATDLEDYVLKCQMADYEATRAQYEAYSAKQNASRPATGSIYWMLNSAWPNLHWQLFDYYLSPIGAYFGTKVGNRLEHVAYDYESENVWLINHSLDLQGDREVSIDLIDANGKTISGTKVKTTTVPNSSKELQKVTGIDKIQDIAFLRLVLRDTKAKRDISRNVYWLSPKNDVLNWDESTWYTTPVTDYADYKKLESLPSATVKATVQTVNAQTKDGWTYADVQLENKSKVPAVFLRLNAINSSNSAEVTPVFWSDNYVTLWPNEKLRLSVGFEGDIKQTVIEVSGRNVKKQSLKSPK</sequence>
<dbReference type="STRING" id="1316194.A0A1Q5U096"/>
<keyword evidence="3" id="KW-0119">Carbohydrate metabolism</keyword>
<dbReference type="InterPro" id="IPR043534">
    <property type="entry name" value="EBDG/EBM"/>
</dbReference>
<name>A0A1Q5U096_9EURO</name>
<feature type="domain" description="Mannosidase Ig/CBM-like" evidence="8">
    <location>
        <begin position="684"/>
        <end position="766"/>
    </location>
</feature>
<gene>
    <name evidence="11" type="ORF">PENSUB_6615</name>
</gene>
<dbReference type="Gene3D" id="2.60.120.260">
    <property type="entry name" value="Galactose-binding domain-like"/>
    <property type="match status" value="1"/>
</dbReference>
<feature type="signal peptide" evidence="6">
    <location>
        <begin position="1"/>
        <end position="19"/>
    </location>
</feature>
<evidence type="ECO:0000259" key="10">
    <source>
        <dbReference type="Pfam" id="PF22666"/>
    </source>
</evidence>
<evidence type="ECO:0000256" key="6">
    <source>
        <dbReference type="SAM" id="SignalP"/>
    </source>
</evidence>
<feature type="domain" description="Exo-beta-D-glucosaminidase Ig-fold" evidence="9">
    <location>
        <begin position="778"/>
        <end position="886"/>
    </location>
</feature>
<evidence type="ECO:0000259" key="7">
    <source>
        <dbReference type="Pfam" id="PF00703"/>
    </source>
</evidence>
<dbReference type="SUPFAM" id="SSF49303">
    <property type="entry name" value="beta-Galactosidase/glucuronidase domain"/>
    <property type="match status" value="3"/>
</dbReference>
<keyword evidence="5" id="KW-0624">Polysaccharide degradation</keyword>
<reference evidence="11 12" key="1">
    <citation type="submission" date="2016-10" db="EMBL/GenBank/DDBJ databases">
        <title>Genome sequence of the ascomycete fungus Penicillium subrubescens.</title>
        <authorList>
            <person name="De Vries R.P."/>
            <person name="Peng M."/>
            <person name="Dilokpimol A."/>
            <person name="Hilden K."/>
            <person name="Makela M.R."/>
            <person name="Grigoriev I."/>
            <person name="Riley R."/>
            <person name="Granchi Z."/>
        </authorList>
    </citation>
    <scope>NUCLEOTIDE SEQUENCE [LARGE SCALE GENOMIC DNA]</scope>
    <source>
        <strain evidence="11 12">CBS 132785</strain>
    </source>
</reference>
<dbReference type="InterPro" id="IPR054593">
    <property type="entry name" value="Beta-mannosidase-like_N2"/>
</dbReference>
<dbReference type="InterPro" id="IPR013783">
    <property type="entry name" value="Ig-like_fold"/>
</dbReference>
<evidence type="ECO:0000313" key="12">
    <source>
        <dbReference type="Proteomes" id="UP000186955"/>
    </source>
</evidence>
<keyword evidence="6" id="KW-0732">Signal</keyword>
<keyword evidence="2" id="KW-0378">Hydrolase</keyword>
<dbReference type="Pfam" id="PF18368">
    <property type="entry name" value="Ig_GlcNase"/>
    <property type="match status" value="1"/>
</dbReference>
<proteinExistence type="inferred from homology"/>
<dbReference type="InterPro" id="IPR041351">
    <property type="entry name" value="Ig_GlcNase"/>
</dbReference>
<dbReference type="InterPro" id="IPR008979">
    <property type="entry name" value="Galactose-bd-like_sf"/>
</dbReference>
<evidence type="ECO:0000259" key="8">
    <source>
        <dbReference type="Pfam" id="PF17786"/>
    </source>
</evidence>
<dbReference type="Gene3D" id="2.60.40.10">
    <property type="entry name" value="Immunoglobulins"/>
    <property type="match status" value="3"/>
</dbReference>
<keyword evidence="12" id="KW-1185">Reference proteome</keyword>
<dbReference type="Pfam" id="PF22666">
    <property type="entry name" value="Glyco_hydro_2_N2"/>
    <property type="match status" value="1"/>
</dbReference>
<dbReference type="GO" id="GO:0000272">
    <property type="term" value="P:polysaccharide catabolic process"/>
    <property type="evidence" value="ECO:0007669"/>
    <property type="project" value="UniProtKB-KW"/>
</dbReference>
<evidence type="ECO:0000259" key="9">
    <source>
        <dbReference type="Pfam" id="PF18368"/>
    </source>
</evidence>
<evidence type="ECO:0000256" key="2">
    <source>
        <dbReference type="ARBA" id="ARBA00022801"/>
    </source>
</evidence>
<dbReference type="UniPathway" id="UPA00280"/>
<dbReference type="AlphaFoldDB" id="A0A1Q5U096"/>
<dbReference type="InterPro" id="IPR017853">
    <property type="entry name" value="GH"/>
</dbReference>
<dbReference type="GO" id="GO:0004553">
    <property type="term" value="F:hydrolase activity, hydrolyzing O-glycosyl compounds"/>
    <property type="evidence" value="ECO:0007669"/>
    <property type="project" value="InterPro"/>
</dbReference>
<feature type="domain" description="Glycoside hydrolase family 2 immunoglobulin-like beta-sandwich" evidence="7">
    <location>
        <begin position="224"/>
        <end position="334"/>
    </location>
</feature>
<evidence type="ECO:0000256" key="5">
    <source>
        <dbReference type="ARBA" id="ARBA00023326"/>
    </source>
</evidence>
<evidence type="ECO:0000256" key="1">
    <source>
        <dbReference type="ARBA" id="ARBA00007401"/>
    </source>
</evidence>
<dbReference type="InterPro" id="IPR006102">
    <property type="entry name" value="Ig-like_GH2"/>
</dbReference>
<keyword evidence="4" id="KW-0326">Glycosidase</keyword>
<accession>A0A1Q5U096</accession>
<dbReference type="InterPro" id="IPR041447">
    <property type="entry name" value="Mannosidase_ig"/>
</dbReference>
<evidence type="ECO:0000313" key="11">
    <source>
        <dbReference type="EMBL" id="OKP05895.1"/>
    </source>
</evidence>
<dbReference type="OrthoDB" id="408532at2759"/>
<dbReference type="InterPro" id="IPR036156">
    <property type="entry name" value="Beta-gal/glucu_dom_sf"/>
</dbReference>